<keyword evidence="1" id="KW-0479">Metal-binding</keyword>
<dbReference type="Pfam" id="PF13023">
    <property type="entry name" value="HD_3"/>
    <property type="match status" value="1"/>
</dbReference>
<sequence length="193" mass="21736">MKDITQILDFMVEIEKLKGVLRKSRPVGLSRYENAGEHSWHVCLSALLLHNYAEKDVDINRVIRMLLNHDLGEIDAGDKIIYTSETVEQKGKEWHGVKRIFNLLPDNLGAQYVALWEEFEAGVTADAKFAKAIDRIPPLLHNLNDDGHGWKIHNIPKEKVLALNGERISAASPEIWAAVEAKLQQGISEGILK</sequence>
<name>A0A0J1HER8_9GAMM</name>
<dbReference type="EMBL" id="LDOU01000006">
    <property type="protein sequence ID" value="KLV10108.1"/>
    <property type="molecule type" value="Genomic_DNA"/>
</dbReference>
<comment type="caution">
    <text evidence="4">The sequence shown here is derived from an EMBL/GenBank/DDBJ whole genome shotgun (WGS) entry which is preliminary data.</text>
</comment>
<dbReference type="AlphaFoldDB" id="A0A0J1HER8"/>
<dbReference type="SUPFAM" id="SSF109604">
    <property type="entry name" value="HD-domain/PDEase-like"/>
    <property type="match status" value="1"/>
</dbReference>
<dbReference type="OrthoDB" id="9796032at2"/>
<proteinExistence type="predicted"/>
<dbReference type="PANTHER" id="PTHR11845:SF13">
    <property type="entry name" value="5'-DEOXYNUCLEOTIDASE HDDC2"/>
    <property type="match status" value="1"/>
</dbReference>
<dbReference type="InterPro" id="IPR039356">
    <property type="entry name" value="YfbR/HDDC2"/>
</dbReference>
<dbReference type="GO" id="GO:0002953">
    <property type="term" value="F:5'-deoxynucleotidase activity"/>
    <property type="evidence" value="ECO:0007669"/>
    <property type="project" value="InterPro"/>
</dbReference>
<reference evidence="4 5" key="1">
    <citation type="submission" date="2015-05" db="EMBL/GenBank/DDBJ databases">
        <title>Photobacterium galathea sp. nov.</title>
        <authorList>
            <person name="Machado H."/>
            <person name="Gram L."/>
        </authorList>
    </citation>
    <scope>NUCLEOTIDE SEQUENCE [LARGE SCALE GENOMIC DNA]</scope>
    <source>
        <strain evidence="4 5">DSM 22954</strain>
    </source>
</reference>
<evidence type="ECO:0000313" key="5">
    <source>
        <dbReference type="Proteomes" id="UP000035909"/>
    </source>
</evidence>
<evidence type="ECO:0000313" key="4">
    <source>
        <dbReference type="EMBL" id="KLV10108.1"/>
    </source>
</evidence>
<dbReference type="RefSeq" id="WP_047884270.1">
    <property type="nucleotide sequence ID" value="NZ_CP071326.1"/>
</dbReference>
<evidence type="ECO:0000256" key="1">
    <source>
        <dbReference type="ARBA" id="ARBA00022723"/>
    </source>
</evidence>
<gene>
    <name evidence="4" type="ORF">ABT57_05825</name>
</gene>
<protein>
    <submittedName>
        <fullName evidence="4">Phosphohydrolase</fullName>
    </submittedName>
</protein>
<dbReference type="STRING" id="320778.ABT57_05825"/>
<dbReference type="PATRIC" id="fig|320778.3.peg.1255"/>
<evidence type="ECO:0000256" key="2">
    <source>
        <dbReference type="ARBA" id="ARBA00022801"/>
    </source>
</evidence>
<dbReference type="PANTHER" id="PTHR11845">
    <property type="entry name" value="5'-DEOXYNUCLEOTIDASE HDDC2"/>
    <property type="match status" value="1"/>
</dbReference>
<evidence type="ECO:0000259" key="3">
    <source>
        <dbReference type="Pfam" id="PF13023"/>
    </source>
</evidence>
<dbReference type="GO" id="GO:0046872">
    <property type="term" value="F:metal ion binding"/>
    <property type="evidence" value="ECO:0007669"/>
    <property type="project" value="UniProtKB-KW"/>
</dbReference>
<dbReference type="InterPro" id="IPR006674">
    <property type="entry name" value="HD_domain"/>
</dbReference>
<organism evidence="4 5">
    <name type="scientific">Photobacterium ganghwense</name>
    <dbReference type="NCBI Taxonomy" id="320778"/>
    <lineage>
        <taxon>Bacteria</taxon>
        <taxon>Pseudomonadati</taxon>
        <taxon>Pseudomonadota</taxon>
        <taxon>Gammaproteobacteria</taxon>
        <taxon>Vibrionales</taxon>
        <taxon>Vibrionaceae</taxon>
        <taxon>Photobacterium</taxon>
    </lineage>
</organism>
<feature type="domain" description="HD" evidence="3">
    <location>
        <begin position="14"/>
        <end position="176"/>
    </location>
</feature>
<dbReference type="Proteomes" id="UP000035909">
    <property type="component" value="Unassembled WGS sequence"/>
</dbReference>
<dbReference type="Gene3D" id="1.10.3210.10">
    <property type="entry name" value="Hypothetical protein af1432"/>
    <property type="match status" value="1"/>
</dbReference>
<keyword evidence="5" id="KW-1185">Reference proteome</keyword>
<accession>A0A0J1HER8</accession>
<dbReference type="GO" id="GO:0005737">
    <property type="term" value="C:cytoplasm"/>
    <property type="evidence" value="ECO:0007669"/>
    <property type="project" value="TreeGrafter"/>
</dbReference>
<keyword evidence="2 4" id="KW-0378">Hydrolase</keyword>